<keyword evidence="3" id="KW-0560">Oxidoreductase</keyword>
<dbReference type="InterPro" id="IPR053135">
    <property type="entry name" value="AKR2_Oxidoreductase"/>
</dbReference>
<dbReference type="PRINTS" id="PR00069">
    <property type="entry name" value="ALDKETRDTASE"/>
</dbReference>
<dbReference type="PANTHER" id="PTHR43312">
    <property type="entry name" value="D-THREO-ALDOSE 1-DEHYDROGENASE"/>
    <property type="match status" value="1"/>
</dbReference>
<feature type="domain" description="NADP-dependent oxidoreductase" evidence="2">
    <location>
        <begin position="77"/>
        <end position="265"/>
    </location>
</feature>
<gene>
    <name evidence="3" type="primary">yhdN_3</name>
    <name evidence="3" type="ORF">Pan14r_29540</name>
</gene>
<evidence type="ECO:0000259" key="2">
    <source>
        <dbReference type="Pfam" id="PF00248"/>
    </source>
</evidence>
<organism evidence="3 4">
    <name type="scientific">Crateriforma conspicua</name>
    <dbReference type="NCBI Taxonomy" id="2527996"/>
    <lineage>
        <taxon>Bacteria</taxon>
        <taxon>Pseudomonadati</taxon>
        <taxon>Planctomycetota</taxon>
        <taxon>Planctomycetia</taxon>
        <taxon>Planctomycetales</taxon>
        <taxon>Planctomycetaceae</taxon>
        <taxon>Crateriforma</taxon>
    </lineage>
</organism>
<comment type="caution">
    <text evidence="3">The sequence shown here is derived from an EMBL/GenBank/DDBJ whole genome shotgun (WGS) entry which is preliminary data.</text>
</comment>
<dbReference type="RefSeq" id="WP_145302239.1">
    <property type="nucleotide sequence ID" value="NZ_SJPL01000001.1"/>
</dbReference>
<dbReference type="SUPFAM" id="SSF51430">
    <property type="entry name" value="NAD(P)-linked oxidoreductase"/>
    <property type="match status" value="1"/>
</dbReference>
<dbReference type="PANTHER" id="PTHR43312:SF1">
    <property type="entry name" value="NADP-DEPENDENT OXIDOREDUCTASE DOMAIN-CONTAINING PROTEIN"/>
    <property type="match status" value="1"/>
</dbReference>
<dbReference type="InterPro" id="IPR036812">
    <property type="entry name" value="NAD(P)_OxRdtase_dom_sf"/>
</dbReference>
<feature type="region of interest" description="Disordered" evidence="1">
    <location>
        <begin position="25"/>
        <end position="57"/>
    </location>
</feature>
<accession>A0A5C5Y4T7</accession>
<dbReference type="GO" id="GO:0016491">
    <property type="term" value="F:oxidoreductase activity"/>
    <property type="evidence" value="ECO:0007669"/>
    <property type="project" value="UniProtKB-KW"/>
</dbReference>
<evidence type="ECO:0000313" key="4">
    <source>
        <dbReference type="Proteomes" id="UP000317238"/>
    </source>
</evidence>
<dbReference type="Pfam" id="PF00248">
    <property type="entry name" value="Aldo_ket_red"/>
    <property type="match status" value="1"/>
</dbReference>
<feature type="compositionally biased region" description="Basic and acidic residues" evidence="1">
    <location>
        <begin position="36"/>
        <end position="48"/>
    </location>
</feature>
<dbReference type="CDD" id="cd19100">
    <property type="entry name" value="AKR_unchar"/>
    <property type="match status" value="1"/>
</dbReference>
<protein>
    <submittedName>
        <fullName evidence="3">General stress protein 69</fullName>
        <ecNumber evidence="3">1.1.1.-</ecNumber>
    </submittedName>
</protein>
<dbReference type="EMBL" id="SJPL01000001">
    <property type="protein sequence ID" value="TWT70647.1"/>
    <property type="molecule type" value="Genomic_DNA"/>
</dbReference>
<dbReference type="OrthoDB" id="9773828at2"/>
<reference evidence="3 4" key="1">
    <citation type="submission" date="2019-02" db="EMBL/GenBank/DDBJ databases">
        <title>Deep-cultivation of Planctomycetes and their phenomic and genomic characterization uncovers novel biology.</title>
        <authorList>
            <person name="Wiegand S."/>
            <person name="Jogler M."/>
            <person name="Boedeker C."/>
            <person name="Pinto D."/>
            <person name="Vollmers J."/>
            <person name="Rivas-Marin E."/>
            <person name="Kohn T."/>
            <person name="Peeters S.H."/>
            <person name="Heuer A."/>
            <person name="Rast P."/>
            <person name="Oberbeckmann S."/>
            <person name="Bunk B."/>
            <person name="Jeske O."/>
            <person name="Meyerdierks A."/>
            <person name="Storesund J.E."/>
            <person name="Kallscheuer N."/>
            <person name="Luecker S."/>
            <person name="Lage O.M."/>
            <person name="Pohl T."/>
            <person name="Merkel B.J."/>
            <person name="Hornburger P."/>
            <person name="Mueller R.-W."/>
            <person name="Bruemmer F."/>
            <person name="Labrenz M."/>
            <person name="Spormann A.M."/>
            <person name="Op Den Camp H."/>
            <person name="Overmann J."/>
            <person name="Amann R."/>
            <person name="Jetten M.S.M."/>
            <person name="Mascher T."/>
            <person name="Medema M.H."/>
            <person name="Devos D.P."/>
            <person name="Kaster A.-K."/>
            <person name="Ovreas L."/>
            <person name="Rohde M."/>
            <person name="Galperin M.Y."/>
            <person name="Jogler C."/>
        </authorList>
    </citation>
    <scope>NUCLEOTIDE SEQUENCE [LARGE SCALE GENOMIC DNA]</scope>
    <source>
        <strain evidence="3 4">Pan14r</strain>
    </source>
</reference>
<keyword evidence="4" id="KW-1185">Reference proteome</keyword>
<dbReference type="AlphaFoldDB" id="A0A5C5Y4T7"/>
<proteinExistence type="predicted"/>
<dbReference type="Proteomes" id="UP000317238">
    <property type="component" value="Unassembled WGS sequence"/>
</dbReference>
<dbReference type="Gene3D" id="3.20.20.100">
    <property type="entry name" value="NADP-dependent oxidoreductase domain"/>
    <property type="match status" value="1"/>
</dbReference>
<evidence type="ECO:0000313" key="3">
    <source>
        <dbReference type="EMBL" id="TWT70647.1"/>
    </source>
</evidence>
<name>A0A5C5Y4T7_9PLAN</name>
<dbReference type="InterPro" id="IPR020471">
    <property type="entry name" value="AKR"/>
</dbReference>
<evidence type="ECO:0000256" key="1">
    <source>
        <dbReference type="SAM" id="MobiDB-lite"/>
    </source>
</evidence>
<dbReference type="EC" id="1.1.1.-" evidence="3"/>
<sequence length="370" mass="41392">MRRRSFLGSVSTTVGIGSIQSAAGRADDLAGMNQKPDADVPPTHRSEPVDGMPRRKLGRTPIHVSIATYPGLALMRTDAAGARRSLHDSFKRGVNYFDVAPAYGKDGECEIKMGQGLQGLNRNDYVLSCKTKARDKAGMQAELQRSLDRLQTDYFDLYQLHCLIKPQEVVEALGPGGAMEGILEAQKQGKIRHIGFSAHTTKSALRALRHFDFDTVMFPINFAEYYTIGFGKQIIELANQRGTAILGMKTLGYGRWPKGVEKTRQWWYRTVESDEHVRMALQFTLGFPGVVTTVPPSWPDLWDKVIDQSKQIDVAGENLHDAKLLRRMKNLAQGCESIFHRFEQSIAENRPEPGVFYADSPHEKPPCMRA</sequence>
<dbReference type="InterPro" id="IPR023210">
    <property type="entry name" value="NADP_OxRdtase_dom"/>
</dbReference>